<reference evidence="4 5" key="1">
    <citation type="submission" date="2021-04" db="EMBL/GenBank/DDBJ databases">
        <title>novel species isolated from subtropical streams in China.</title>
        <authorList>
            <person name="Lu H."/>
        </authorList>
    </citation>
    <scope>NUCLEOTIDE SEQUENCE [LARGE SCALE GENOMIC DNA]</scope>
    <source>
        <strain evidence="4 5">BYS107W</strain>
    </source>
</reference>
<feature type="compositionally biased region" description="Gly residues" evidence="1">
    <location>
        <begin position="396"/>
        <end position="412"/>
    </location>
</feature>
<protein>
    <submittedName>
        <fullName evidence="4">DUF4347 domain-containing protein</fullName>
    </submittedName>
</protein>
<feature type="domain" description="Bacterial Ig-like" evidence="3">
    <location>
        <begin position="674"/>
        <end position="767"/>
    </location>
</feature>
<evidence type="ECO:0000256" key="1">
    <source>
        <dbReference type="SAM" id="MobiDB-lite"/>
    </source>
</evidence>
<evidence type="ECO:0000313" key="4">
    <source>
        <dbReference type="EMBL" id="MBR7748503.1"/>
    </source>
</evidence>
<dbReference type="PANTHER" id="PTHR34677">
    <property type="match status" value="1"/>
</dbReference>
<dbReference type="InterPro" id="IPR044048">
    <property type="entry name" value="Big_12"/>
</dbReference>
<feature type="non-terminal residue" evidence="4">
    <location>
        <position position="1166"/>
    </location>
</feature>
<accession>A0A941DIY6</accession>
<gene>
    <name evidence="4" type="ORF">KDM92_18115</name>
</gene>
<evidence type="ECO:0000313" key="5">
    <source>
        <dbReference type="Proteomes" id="UP000680158"/>
    </source>
</evidence>
<dbReference type="EMBL" id="JAGSPM010000020">
    <property type="protein sequence ID" value="MBR7748503.1"/>
    <property type="molecule type" value="Genomic_DNA"/>
</dbReference>
<dbReference type="RefSeq" id="WP_212685772.1">
    <property type="nucleotide sequence ID" value="NZ_JAGSPM010000020.1"/>
</dbReference>
<dbReference type="PANTHER" id="PTHR34677:SF3">
    <property type="entry name" value="BACTERIAL IG-LIKE DOMAIN-CONTAINING PROTEIN"/>
    <property type="match status" value="1"/>
</dbReference>
<name>A0A941DIY6_9BURK</name>
<feature type="domain" description="Bacterial Ig-like" evidence="3">
    <location>
        <begin position="578"/>
        <end position="671"/>
    </location>
</feature>
<feature type="region of interest" description="Disordered" evidence="1">
    <location>
        <begin position="381"/>
        <end position="412"/>
    </location>
</feature>
<dbReference type="InterPro" id="IPR025592">
    <property type="entry name" value="DUF4347"/>
</dbReference>
<dbReference type="Proteomes" id="UP000680158">
    <property type="component" value="Unassembled WGS sequence"/>
</dbReference>
<keyword evidence="5" id="KW-1185">Reference proteome</keyword>
<dbReference type="Pfam" id="PF14252">
    <property type="entry name" value="DUF4347"/>
    <property type="match status" value="1"/>
</dbReference>
<proteinExistence type="predicted"/>
<comment type="caution">
    <text evidence="4">The sequence shown here is derived from an EMBL/GenBank/DDBJ whole genome shotgun (WGS) entry which is preliminary data.</text>
</comment>
<dbReference type="AlphaFoldDB" id="A0A941DIY6"/>
<sequence length="1166" mass="114970">MATLHLASSNSAQNRNSSTEKVIDDNASISATISSIDTLNHISSNSIVFIDSRLPDFEQLIDSVKAGTTVVVLDKTKDGVKQIADTLQQYKNLDAISIISHGADGLLLLGNTALHQGSLRNYQNELQIIGDALKPDGDLLLYGCDLAATEKGQNFVNQLALATKADIAASNNDTGDANREGDWVLEISTGSINTHSTAIDQLKLANWAHLAATLTASDLASLQAAMATANSNGVNDTLTLTDDILFVSSGNTITIGADSGHSLTIIGSKNNAGGAVTIDAGNLTRVIDVASGANASIENLIIKNGLAAGNGGDNMGNTIGPGRAGTDGAGGGIRNAGTLSIHNSTITENKASGGGGTGGGFAKGGGGGGGGGFGAGLGGTGGFDRAGEVPTAPSAGIGGNGSGTSGGQRGGYGGSTVGGAGGGAGIPYVGSGYSVGGAGGTATSGSMSIGGGGGGGGGYFVGGAGGSAVGGIFNSGTLTVTNSSITNNIAAGGGGGGGAAANYAGKGNGGVGGNGVGGIWSTGTLRMDAASQSSLTIGNKGVGGFGGTATGTGNFTGSNGSSNDAHLGTITLYSPPATLSIGLSHATLKAGDTQNVTFTFSEAVTDFSIADISIPNGSLSGLQTSDNITYTSIFTPNANVDSANNKISVNLAGTYNSTSTPGVGTTNSSNFIIDTKRPTLTISSDNTALKTGESATISFNFSEAPLGFNAGDISVSGGILSNFNGSGTTWTALFTPTAATNQGSSTISVAIGAYTDAVGNSSAANSTLTLSFDTNTPAISSVTAPANTTYTAGQHLDFTVNFDENVVVIGTPSIPLTLDSGGTVNASYFGGSGSSALVFRYTIANGNADTNGVTLGTNIVSNGGSIKDAGGNNASLTLNSVASTAGVLVDGTAPTVLSINRVSSTPTNTSTLDFQVNFSENVASNVVDIGDFSLSTTGMVNGSIASVSGSNNLWTIRIDNVSGNGTLRLDLKNTGTGITDIAGNAIAGGFTAGQSYTIDNAGPLINSVTSSVSNATYDVGAVIPINITFNENVYITGTPQLTLETGNIDRTVNYATGSGSSTITFNYTVQLGDNSADLDYLSSTALNLNAGSIKDLLGNNALLILPTPGSLNSLSNNKAIVVATNVAPVIGGALAGQTVNQGSTLNPFASITITDPDVGASETVTI</sequence>
<evidence type="ECO:0000259" key="2">
    <source>
        <dbReference type="Pfam" id="PF14252"/>
    </source>
</evidence>
<dbReference type="Pfam" id="PF19078">
    <property type="entry name" value="Big_12"/>
    <property type="match status" value="2"/>
</dbReference>
<feature type="domain" description="DUF4347" evidence="2">
    <location>
        <begin position="47"/>
        <end position="209"/>
    </location>
</feature>
<organism evidence="4 5">
    <name type="scientific">Undibacterium baiyunense</name>
    <dbReference type="NCBI Taxonomy" id="2828731"/>
    <lineage>
        <taxon>Bacteria</taxon>
        <taxon>Pseudomonadati</taxon>
        <taxon>Pseudomonadota</taxon>
        <taxon>Betaproteobacteria</taxon>
        <taxon>Burkholderiales</taxon>
        <taxon>Oxalobacteraceae</taxon>
        <taxon>Undibacterium</taxon>
    </lineage>
</organism>
<evidence type="ECO:0000259" key="3">
    <source>
        <dbReference type="Pfam" id="PF19078"/>
    </source>
</evidence>